<reference evidence="1 2" key="1">
    <citation type="journal article" date="2018" name="Front. Plant Sci.">
        <title>Red Clover (Trifolium pratense) and Zigzag Clover (T. medium) - A Picture of Genomic Similarities and Differences.</title>
        <authorList>
            <person name="Dluhosova J."/>
            <person name="Istvanek J."/>
            <person name="Nedelnik J."/>
            <person name="Repkova J."/>
        </authorList>
    </citation>
    <scope>NUCLEOTIDE SEQUENCE [LARGE SCALE GENOMIC DNA]</scope>
    <source>
        <strain evidence="2">cv. 10/8</strain>
        <tissue evidence="1">Leaf</tissue>
    </source>
</reference>
<feature type="non-terminal residue" evidence="1">
    <location>
        <position position="1"/>
    </location>
</feature>
<evidence type="ECO:0000313" key="2">
    <source>
        <dbReference type="Proteomes" id="UP000265520"/>
    </source>
</evidence>
<sequence>VPEAPWPTSMAENSMCWVEAWPTSVKERKNYIENSRCFETPWPPLCRETPCVL</sequence>
<organism evidence="1 2">
    <name type="scientific">Trifolium medium</name>
    <dbReference type="NCBI Taxonomy" id="97028"/>
    <lineage>
        <taxon>Eukaryota</taxon>
        <taxon>Viridiplantae</taxon>
        <taxon>Streptophyta</taxon>
        <taxon>Embryophyta</taxon>
        <taxon>Tracheophyta</taxon>
        <taxon>Spermatophyta</taxon>
        <taxon>Magnoliopsida</taxon>
        <taxon>eudicotyledons</taxon>
        <taxon>Gunneridae</taxon>
        <taxon>Pentapetalae</taxon>
        <taxon>rosids</taxon>
        <taxon>fabids</taxon>
        <taxon>Fabales</taxon>
        <taxon>Fabaceae</taxon>
        <taxon>Papilionoideae</taxon>
        <taxon>50 kb inversion clade</taxon>
        <taxon>NPAAA clade</taxon>
        <taxon>Hologalegina</taxon>
        <taxon>IRL clade</taxon>
        <taxon>Trifolieae</taxon>
        <taxon>Trifolium</taxon>
    </lineage>
</organism>
<dbReference type="Proteomes" id="UP000265520">
    <property type="component" value="Unassembled WGS sequence"/>
</dbReference>
<name>A0A392T885_9FABA</name>
<comment type="caution">
    <text evidence="1">The sequence shown here is derived from an EMBL/GenBank/DDBJ whole genome shotgun (WGS) entry which is preliminary data.</text>
</comment>
<keyword evidence="2" id="KW-1185">Reference proteome</keyword>
<accession>A0A392T885</accession>
<dbReference type="EMBL" id="LXQA010527238">
    <property type="protein sequence ID" value="MCI57333.1"/>
    <property type="molecule type" value="Genomic_DNA"/>
</dbReference>
<evidence type="ECO:0000313" key="1">
    <source>
        <dbReference type="EMBL" id="MCI57333.1"/>
    </source>
</evidence>
<proteinExistence type="predicted"/>
<protein>
    <submittedName>
        <fullName evidence="1">Uncharacterized protein</fullName>
    </submittedName>
</protein>
<dbReference type="AlphaFoldDB" id="A0A392T885"/>